<dbReference type="RefSeq" id="WP_382398176.1">
    <property type="nucleotide sequence ID" value="NZ_JBHSWH010000001.1"/>
</dbReference>
<feature type="domain" description="Glycosyl hydrolase family 95 N-terminal" evidence="3">
    <location>
        <begin position="132"/>
        <end position="272"/>
    </location>
</feature>
<dbReference type="InterPro" id="IPR054363">
    <property type="entry name" value="GH95_cat"/>
</dbReference>
<accession>A0ABW2ABE8</accession>
<dbReference type="PROSITE" id="PS51318">
    <property type="entry name" value="TAT"/>
    <property type="match status" value="1"/>
</dbReference>
<keyword evidence="1" id="KW-1133">Transmembrane helix</keyword>
<dbReference type="PROSITE" id="PS50231">
    <property type="entry name" value="RICIN_B_LECTIN"/>
    <property type="match status" value="1"/>
</dbReference>
<dbReference type="Pfam" id="PF14200">
    <property type="entry name" value="RicinB_lectin_2"/>
    <property type="match status" value="2"/>
</dbReference>
<sequence length="947" mass="100707">MTHGNHQHPTHPARTYSRRQALTFGGGVAAAVALSSLPVFRPVTAAAASLPTADLVPDDRAILLTYPEPGGTATPLTDNLPIGNGRIGALTNADPGLDGFILTDSTLWTGDANLALDGDGQFSYETTHFGTVSMLGKLTLSIPAHTGKAATGYERRLDLSNGITTSSYTVGGVRYRRAVYASHPDDVIVIALSQDGGGTLTGKLTLTGEHGETTSAGGHDARFSGSLGNGLAYGCVVTATAAKGTVRAANGVVTFADCTDLLVVVSGGTNYTPDPSIGFQDKAIDPLDVATGRAHSAAAHGAKLLLGRHLADYQSLFGGLDVDLGTSTPAQRAMSTPERLAARASTGAPDPELEASYLQFGRYLTIAGSRSMLPINLQGLWIDRNNPDWMSDYHTDINLQMCYWLADRAGLSSCFDPLADYLLAQLPGWTTATQKLFNDPRNGFRNTSGKVDGWTLAISTNVYGGNGWWWHPAGNAWLCNSVFEHYEFTQDTAYLAKIYPLLKGACDFWKARLITTTVTDPATGKSREVLVDDHDWSPEQGPTDARGITYAQELVWQLFTNLRTAADVLHRDQGYAATIDELRSRLYLPQVSPTSGKLEEWMSPDDLGDPQHRHLSPLIGLFPGDRLAPDVAPSYLVDGARRLLEARGMSTYGWGMAWRGLCWARLKDPAKAYQAVMTVLRPSVNNSNGAAANFFDMYSFGSRSTFQIDANLGTPSAMLEMLVYSRPDLIELLPATPTAWSDGSVRGIGARGGFTVDVAWSGRQVTSATVHSHSGGKTTVRFGDWSKAINVPAGGSVSVRPPAKTWPPEQTDTRYLLVNRGSGLALSPSSPSQGAPLVQQPRGADNTTWFLAEIAAGICLITAPSGLVADVSGGGTASGTSIIQWSASGSTNQQWRIENTGDYTKFVNVRSGLLLSVAGDSTAAGAAIEQLADTGDATQQWSLVAVS</sequence>
<dbReference type="InterPro" id="IPR027414">
    <property type="entry name" value="GH95_N_dom"/>
</dbReference>
<dbReference type="InterPro" id="IPR035992">
    <property type="entry name" value="Ricin_B-like_lectins"/>
</dbReference>
<evidence type="ECO:0000256" key="1">
    <source>
        <dbReference type="SAM" id="Phobius"/>
    </source>
</evidence>
<evidence type="ECO:0000313" key="6">
    <source>
        <dbReference type="EMBL" id="MFC6704184.1"/>
    </source>
</evidence>
<dbReference type="SUPFAM" id="SSF50370">
    <property type="entry name" value="Ricin B-like lectins"/>
    <property type="match status" value="1"/>
</dbReference>
<dbReference type="InterPro" id="IPR006311">
    <property type="entry name" value="TAT_signal"/>
</dbReference>
<keyword evidence="1" id="KW-0472">Membrane</keyword>
<keyword evidence="1" id="KW-0812">Transmembrane</keyword>
<evidence type="ECO:0000259" key="4">
    <source>
        <dbReference type="Pfam" id="PF21307"/>
    </source>
</evidence>
<evidence type="ECO:0000259" key="2">
    <source>
        <dbReference type="Pfam" id="PF14200"/>
    </source>
</evidence>
<feature type="transmembrane region" description="Helical" evidence="1">
    <location>
        <begin position="21"/>
        <end position="40"/>
    </location>
</feature>
<evidence type="ECO:0000259" key="3">
    <source>
        <dbReference type="Pfam" id="PF14498"/>
    </source>
</evidence>
<evidence type="ECO:0000259" key="5">
    <source>
        <dbReference type="Pfam" id="PF22124"/>
    </source>
</evidence>
<feature type="domain" description="Alpha fucosidase A-like C-terminal" evidence="4">
    <location>
        <begin position="725"/>
        <end position="784"/>
    </location>
</feature>
<dbReference type="SUPFAM" id="SSF48208">
    <property type="entry name" value="Six-hairpin glycosidases"/>
    <property type="match status" value="1"/>
</dbReference>
<dbReference type="CDD" id="cd00161">
    <property type="entry name" value="beta-trefoil_Ricin-like"/>
    <property type="match status" value="2"/>
</dbReference>
<keyword evidence="7" id="KW-1185">Reference proteome</keyword>
<dbReference type="PANTHER" id="PTHR31084">
    <property type="entry name" value="ALPHA-L-FUCOSIDASE 2"/>
    <property type="match status" value="1"/>
</dbReference>
<name>A0ABW2ABE8_9MICO</name>
<dbReference type="Gene3D" id="1.50.10.10">
    <property type="match status" value="1"/>
</dbReference>
<organism evidence="6 7">
    <name type="scientific">Flexivirga alba</name>
    <dbReference type="NCBI Taxonomy" id="702742"/>
    <lineage>
        <taxon>Bacteria</taxon>
        <taxon>Bacillati</taxon>
        <taxon>Actinomycetota</taxon>
        <taxon>Actinomycetes</taxon>
        <taxon>Micrococcales</taxon>
        <taxon>Dermacoccaceae</taxon>
        <taxon>Flexivirga</taxon>
    </lineage>
</organism>
<dbReference type="Gene3D" id="2.80.10.50">
    <property type="match status" value="2"/>
</dbReference>
<dbReference type="Proteomes" id="UP001596298">
    <property type="component" value="Unassembled WGS sequence"/>
</dbReference>
<feature type="domain" description="Glycosyl hydrolase family 95 catalytic" evidence="5">
    <location>
        <begin position="305"/>
        <end position="722"/>
    </location>
</feature>
<gene>
    <name evidence="6" type="ORF">ACFQDH_02575</name>
</gene>
<dbReference type="GO" id="GO:0016787">
    <property type="term" value="F:hydrolase activity"/>
    <property type="evidence" value="ECO:0007669"/>
    <property type="project" value="UniProtKB-KW"/>
</dbReference>
<dbReference type="EMBL" id="JBHSWH010000001">
    <property type="protein sequence ID" value="MFC6704184.1"/>
    <property type="molecule type" value="Genomic_DNA"/>
</dbReference>
<keyword evidence="6" id="KW-0378">Hydrolase</keyword>
<reference evidence="7" key="1">
    <citation type="journal article" date="2019" name="Int. J. Syst. Evol. Microbiol.">
        <title>The Global Catalogue of Microorganisms (GCM) 10K type strain sequencing project: providing services to taxonomists for standard genome sequencing and annotation.</title>
        <authorList>
            <consortium name="The Broad Institute Genomics Platform"/>
            <consortium name="The Broad Institute Genome Sequencing Center for Infectious Disease"/>
            <person name="Wu L."/>
            <person name="Ma J."/>
        </authorList>
    </citation>
    <scope>NUCLEOTIDE SEQUENCE [LARGE SCALE GENOMIC DNA]</scope>
    <source>
        <strain evidence="7">CCUG 58127</strain>
    </source>
</reference>
<dbReference type="Pfam" id="PF21307">
    <property type="entry name" value="Glyco_hydro_95_C"/>
    <property type="match status" value="1"/>
</dbReference>
<feature type="domain" description="Ricin B lectin" evidence="2">
    <location>
        <begin position="891"/>
        <end position="945"/>
    </location>
</feature>
<dbReference type="Pfam" id="PF14498">
    <property type="entry name" value="Glyco_hyd_65N_2"/>
    <property type="match status" value="1"/>
</dbReference>
<protein>
    <submittedName>
        <fullName evidence="6">Glycoside hydrolase N-terminal domain-containing protein</fullName>
    </submittedName>
</protein>
<comment type="caution">
    <text evidence="6">The sequence shown here is derived from an EMBL/GenBank/DDBJ whole genome shotgun (WGS) entry which is preliminary data.</text>
</comment>
<evidence type="ECO:0000313" key="7">
    <source>
        <dbReference type="Proteomes" id="UP001596298"/>
    </source>
</evidence>
<dbReference type="InterPro" id="IPR012341">
    <property type="entry name" value="6hp_glycosidase-like_sf"/>
</dbReference>
<dbReference type="InterPro" id="IPR008928">
    <property type="entry name" value="6-hairpin_glycosidase_sf"/>
</dbReference>
<dbReference type="InterPro" id="IPR000772">
    <property type="entry name" value="Ricin_B_lectin"/>
</dbReference>
<proteinExistence type="predicted"/>
<feature type="domain" description="Ricin B lectin" evidence="2">
    <location>
        <begin position="810"/>
        <end position="885"/>
    </location>
</feature>
<dbReference type="Pfam" id="PF22124">
    <property type="entry name" value="Glyco_hydro_95_cat"/>
    <property type="match status" value="1"/>
</dbReference>
<dbReference type="InterPro" id="IPR049053">
    <property type="entry name" value="AFCA-like_C"/>
</dbReference>
<dbReference type="PANTHER" id="PTHR31084:SF3">
    <property type="entry name" value="ALPHA-FUCOSIDASE A"/>
    <property type="match status" value="1"/>
</dbReference>